<keyword evidence="3" id="KW-0238">DNA-binding</keyword>
<dbReference type="PROSITE" id="PS50931">
    <property type="entry name" value="HTH_LYSR"/>
    <property type="match status" value="1"/>
</dbReference>
<dbReference type="InterPro" id="IPR058163">
    <property type="entry name" value="LysR-type_TF_proteobact-type"/>
</dbReference>
<dbReference type="Pfam" id="PF00126">
    <property type="entry name" value="HTH_1"/>
    <property type="match status" value="1"/>
</dbReference>
<dbReference type="SUPFAM" id="SSF46785">
    <property type="entry name" value="Winged helix' DNA-binding domain"/>
    <property type="match status" value="1"/>
</dbReference>
<evidence type="ECO:0000259" key="5">
    <source>
        <dbReference type="PROSITE" id="PS50931"/>
    </source>
</evidence>
<dbReference type="AlphaFoldDB" id="A4Y0J5"/>
<dbReference type="STRING" id="399739.Pmen_4364"/>
<dbReference type="CDD" id="cd08422">
    <property type="entry name" value="PBP2_CrgA_like"/>
    <property type="match status" value="1"/>
</dbReference>
<dbReference type="eggNOG" id="COG0583">
    <property type="taxonomic scope" value="Bacteria"/>
</dbReference>
<dbReference type="GO" id="GO:0006351">
    <property type="term" value="P:DNA-templated transcription"/>
    <property type="evidence" value="ECO:0007669"/>
    <property type="project" value="TreeGrafter"/>
</dbReference>
<dbReference type="InterPro" id="IPR000847">
    <property type="entry name" value="LysR_HTH_N"/>
</dbReference>
<dbReference type="InterPro" id="IPR036388">
    <property type="entry name" value="WH-like_DNA-bd_sf"/>
</dbReference>
<evidence type="ECO:0000256" key="1">
    <source>
        <dbReference type="ARBA" id="ARBA00009437"/>
    </source>
</evidence>
<accession>A4Y0J5</accession>
<dbReference type="PANTHER" id="PTHR30537:SF5">
    <property type="entry name" value="HTH-TYPE TRANSCRIPTIONAL ACTIVATOR TTDR-RELATED"/>
    <property type="match status" value="1"/>
</dbReference>
<dbReference type="SUPFAM" id="SSF53850">
    <property type="entry name" value="Periplasmic binding protein-like II"/>
    <property type="match status" value="1"/>
</dbReference>
<evidence type="ECO:0000256" key="2">
    <source>
        <dbReference type="ARBA" id="ARBA00023015"/>
    </source>
</evidence>
<feature type="domain" description="HTH lysR-type" evidence="5">
    <location>
        <begin position="41"/>
        <end position="98"/>
    </location>
</feature>
<comment type="similarity">
    <text evidence="1">Belongs to the LysR transcriptional regulatory family.</text>
</comment>
<dbReference type="Pfam" id="PF03466">
    <property type="entry name" value="LysR_substrate"/>
    <property type="match status" value="1"/>
</dbReference>
<evidence type="ECO:0000256" key="4">
    <source>
        <dbReference type="ARBA" id="ARBA00023163"/>
    </source>
</evidence>
<dbReference type="EMBL" id="CP000680">
    <property type="protein sequence ID" value="ABP87111.1"/>
    <property type="molecule type" value="Genomic_DNA"/>
</dbReference>
<proteinExistence type="inferred from homology"/>
<dbReference type="GO" id="GO:0003700">
    <property type="term" value="F:DNA-binding transcription factor activity"/>
    <property type="evidence" value="ECO:0007669"/>
    <property type="project" value="InterPro"/>
</dbReference>
<dbReference type="Gene3D" id="3.40.190.290">
    <property type="match status" value="1"/>
</dbReference>
<organism evidence="6">
    <name type="scientific">Ectopseudomonas mendocina (strain ymp)</name>
    <name type="common">Pseudomonas mendocina</name>
    <dbReference type="NCBI Taxonomy" id="399739"/>
    <lineage>
        <taxon>Bacteria</taxon>
        <taxon>Pseudomonadati</taxon>
        <taxon>Pseudomonadota</taxon>
        <taxon>Gammaproteobacteria</taxon>
        <taxon>Pseudomonadales</taxon>
        <taxon>Pseudomonadaceae</taxon>
        <taxon>Ectopseudomonas</taxon>
    </lineage>
</organism>
<dbReference type="Gene3D" id="1.10.10.10">
    <property type="entry name" value="Winged helix-like DNA-binding domain superfamily/Winged helix DNA-binding domain"/>
    <property type="match status" value="1"/>
</dbReference>
<keyword evidence="4" id="KW-0804">Transcription</keyword>
<sequence>MFSQRLVRGRHSHRVSKGAVVAFLANQLCTLRMSELVTSLDRIELLRTFVRIVDAGSLSAAAAQLNTTQPTVSRRLQTLERSLGLQLLNRTTHGMQLTGDGERCYTYARQVLESWTEMEDELIGAREDPRGTLRVQVPHAFGQDQLIAPLGEYLRRYPKVSVEWVLHDRSPDFTAEGIDCAIQVGFIEDPSVVAIRLGEVPRIVVAAPELLGDEPLPASTEQLQRLPWLALRTYYTDEVVLTCLRDGRSHRFAIQPRMSTDSLYALRSAALAGLGACVSSAWIVARDIEEGRLVQLIPQWQAAPLPVYLIYPHARSYPAKLRLFAELIRSRMPNLVGLRAAGAEGAQPGSRH</sequence>
<dbReference type="PANTHER" id="PTHR30537">
    <property type="entry name" value="HTH-TYPE TRANSCRIPTIONAL REGULATOR"/>
    <property type="match status" value="1"/>
</dbReference>
<dbReference type="InterPro" id="IPR036390">
    <property type="entry name" value="WH_DNA-bd_sf"/>
</dbReference>
<dbReference type="PRINTS" id="PR00039">
    <property type="entry name" value="HTHLYSR"/>
</dbReference>
<dbReference type="KEGG" id="pmy:Pmen_4364"/>
<evidence type="ECO:0000256" key="3">
    <source>
        <dbReference type="ARBA" id="ARBA00023125"/>
    </source>
</evidence>
<gene>
    <name evidence="6" type="ordered locus">Pmen_4364</name>
</gene>
<keyword evidence="2" id="KW-0805">Transcription regulation</keyword>
<protein>
    <submittedName>
        <fullName evidence="6">Transcriptional regulator, LysR family</fullName>
    </submittedName>
</protein>
<dbReference type="InterPro" id="IPR005119">
    <property type="entry name" value="LysR_subst-bd"/>
</dbReference>
<dbReference type="HOGENOM" id="CLU_039613_16_2_6"/>
<name>A4Y0J5_ECTM1</name>
<evidence type="ECO:0000313" key="6">
    <source>
        <dbReference type="EMBL" id="ABP87111.1"/>
    </source>
</evidence>
<dbReference type="GO" id="GO:0043565">
    <property type="term" value="F:sequence-specific DNA binding"/>
    <property type="evidence" value="ECO:0007669"/>
    <property type="project" value="TreeGrafter"/>
</dbReference>
<dbReference type="FunFam" id="1.10.10.10:FF:000001">
    <property type="entry name" value="LysR family transcriptional regulator"/>
    <property type="match status" value="1"/>
</dbReference>
<reference evidence="6" key="1">
    <citation type="submission" date="2007-04" db="EMBL/GenBank/DDBJ databases">
        <title>Complete sequence of Pseudomonas mendocina ymp.</title>
        <authorList>
            <consortium name="US DOE Joint Genome Institute"/>
            <person name="Copeland A."/>
            <person name="Lucas S."/>
            <person name="Lapidus A."/>
            <person name="Barry K."/>
            <person name="Glavina del Rio T."/>
            <person name="Dalin E."/>
            <person name="Tice H."/>
            <person name="Pitluck S."/>
            <person name="Kiss H."/>
            <person name="Brettin T."/>
            <person name="Detter J.C."/>
            <person name="Bruce D."/>
            <person name="Han C."/>
            <person name="Schmutz J."/>
            <person name="Larimer F."/>
            <person name="Land M."/>
            <person name="Hauser L."/>
            <person name="Kyrpides N."/>
            <person name="Mikhailova N."/>
            <person name="Hersman L."/>
            <person name="Dubois J."/>
            <person name="Maurice P."/>
            <person name="Richardson P."/>
        </authorList>
    </citation>
    <scope>NUCLEOTIDE SEQUENCE [LARGE SCALE GENOMIC DNA]</scope>
    <source>
        <strain evidence="6">Ymp</strain>
    </source>
</reference>